<feature type="domain" description="Tyr recombinase" evidence="6">
    <location>
        <begin position="104"/>
        <end position="279"/>
    </location>
</feature>
<evidence type="ECO:0000313" key="8">
    <source>
        <dbReference type="EMBL" id="SBS63713.1"/>
    </source>
</evidence>
<evidence type="ECO:0000256" key="1">
    <source>
        <dbReference type="ARBA" id="ARBA00008857"/>
    </source>
</evidence>
<dbReference type="PANTHER" id="PTHR30349:SF64">
    <property type="entry name" value="PROPHAGE INTEGRASE INTD-RELATED"/>
    <property type="match status" value="1"/>
</dbReference>
<dbReference type="InterPro" id="IPR013762">
    <property type="entry name" value="Integrase-like_cat_sf"/>
</dbReference>
<organism evidence="8 9">
    <name type="scientific">Vibrio atlanticus</name>
    <dbReference type="NCBI Taxonomy" id="693153"/>
    <lineage>
        <taxon>Bacteria</taxon>
        <taxon>Pseudomonadati</taxon>
        <taxon>Pseudomonadota</taxon>
        <taxon>Gammaproteobacteria</taxon>
        <taxon>Vibrionales</taxon>
        <taxon>Vibrionaceae</taxon>
        <taxon>Vibrio</taxon>
    </lineage>
</organism>
<keyword evidence="3 5" id="KW-0238">DNA-binding</keyword>
<evidence type="ECO:0000259" key="7">
    <source>
        <dbReference type="PROSITE" id="PS51900"/>
    </source>
</evidence>
<dbReference type="InterPro" id="IPR010998">
    <property type="entry name" value="Integrase_recombinase_N"/>
</dbReference>
<dbReference type="Pfam" id="PF00589">
    <property type="entry name" value="Phage_integrase"/>
    <property type="match status" value="1"/>
</dbReference>
<dbReference type="InterPro" id="IPR002104">
    <property type="entry name" value="Integrase_catalytic"/>
</dbReference>
<evidence type="ECO:0000256" key="2">
    <source>
        <dbReference type="ARBA" id="ARBA00022908"/>
    </source>
</evidence>
<dbReference type="Gene3D" id="1.10.150.130">
    <property type="match status" value="1"/>
</dbReference>
<feature type="domain" description="Core-binding (CB)" evidence="7">
    <location>
        <begin position="4"/>
        <end position="87"/>
    </location>
</feature>
<dbReference type="Proteomes" id="UP000092876">
    <property type="component" value="Unassembled WGS sequence"/>
</dbReference>
<protein>
    <submittedName>
        <fullName evidence="8">Tyrosine recombinase XerD</fullName>
    </submittedName>
</protein>
<evidence type="ECO:0000313" key="9">
    <source>
        <dbReference type="Proteomes" id="UP000092876"/>
    </source>
</evidence>
<dbReference type="InterPro" id="IPR004107">
    <property type="entry name" value="Integrase_SAM-like_N"/>
</dbReference>
<keyword evidence="4" id="KW-0233">DNA recombination</keyword>
<evidence type="ECO:0000256" key="4">
    <source>
        <dbReference type="ARBA" id="ARBA00023172"/>
    </source>
</evidence>
<dbReference type="PROSITE" id="PS51898">
    <property type="entry name" value="TYR_RECOMBINASE"/>
    <property type="match status" value="1"/>
</dbReference>
<keyword evidence="2" id="KW-0229">DNA integration</keyword>
<dbReference type="SUPFAM" id="SSF56349">
    <property type="entry name" value="DNA breaking-rejoining enzymes"/>
    <property type="match status" value="1"/>
</dbReference>
<dbReference type="RefSeq" id="WP_065678976.1">
    <property type="nucleotide sequence ID" value="NZ_AP025461.1"/>
</dbReference>
<comment type="similarity">
    <text evidence="1">Belongs to the 'phage' integrase family.</text>
</comment>
<dbReference type="InterPro" id="IPR044068">
    <property type="entry name" value="CB"/>
</dbReference>
<dbReference type="InterPro" id="IPR011010">
    <property type="entry name" value="DNA_brk_join_enz"/>
</dbReference>
<dbReference type="GeneID" id="94235615"/>
<evidence type="ECO:0000256" key="5">
    <source>
        <dbReference type="PROSITE-ProRule" id="PRU01248"/>
    </source>
</evidence>
<dbReference type="Pfam" id="PF13495">
    <property type="entry name" value="Phage_int_SAM_4"/>
    <property type="match status" value="1"/>
</dbReference>
<dbReference type="EMBL" id="FLQP01000023">
    <property type="protein sequence ID" value="SBS63713.1"/>
    <property type="molecule type" value="Genomic_DNA"/>
</dbReference>
<sequence>MKPDDLKRYNTLYEQHLTNLKLQGKRPATIDAYSRAVRRITDHFDRVPDTLTTADLKQFFASLIQTHSWSTIKLDRNGLQFFYRYTHDKQWEWLNIVKPPQVKRLPDILTPQQVSSLINHTRQTRYQVFFLTLYSMGLRLGEGLNLTVHDIDSQTMRVHIREGKGGKDRMVPLPQRTLKALRTHWLTHKHPCYLFPGLGTCHDTPMDRGGIQKTMKLVLKECGIKKHASPHSLRHCFATHLLEQGVDLRSLQSLLGHASLNTTARYTRMTQIKQRDAAMAINQLTDDLDLTWSIK</sequence>
<gene>
    <name evidence="8" type="primary">xerD_5</name>
    <name evidence="8" type="ORF">VAT7223_01797</name>
</gene>
<dbReference type="PROSITE" id="PS51900">
    <property type="entry name" value="CB"/>
    <property type="match status" value="1"/>
</dbReference>
<dbReference type="PANTHER" id="PTHR30349">
    <property type="entry name" value="PHAGE INTEGRASE-RELATED"/>
    <property type="match status" value="1"/>
</dbReference>
<proteinExistence type="inferred from homology"/>
<dbReference type="GO" id="GO:0006310">
    <property type="term" value="P:DNA recombination"/>
    <property type="evidence" value="ECO:0007669"/>
    <property type="project" value="UniProtKB-KW"/>
</dbReference>
<evidence type="ECO:0000256" key="3">
    <source>
        <dbReference type="ARBA" id="ARBA00023125"/>
    </source>
</evidence>
<dbReference type="GO" id="GO:0015074">
    <property type="term" value="P:DNA integration"/>
    <property type="evidence" value="ECO:0007669"/>
    <property type="project" value="UniProtKB-KW"/>
</dbReference>
<dbReference type="AlphaFoldDB" id="A0A1C3IQM4"/>
<name>A0A1C3IQM4_9VIBR</name>
<dbReference type="InterPro" id="IPR050090">
    <property type="entry name" value="Tyrosine_recombinase_XerCD"/>
</dbReference>
<reference evidence="9" key="1">
    <citation type="submission" date="2016-06" db="EMBL/GenBank/DDBJ databases">
        <authorList>
            <person name="Rodrigo-Torres Lidia"/>
            <person name="Arahal R.David."/>
        </authorList>
    </citation>
    <scope>NUCLEOTIDE SEQUENCE [LARGE SCALE GENOMIC DNA]</scope>
    <source>
        <strain evidence="9">CECT 7223</strain>
    </source>
</reference>
<accession>A0A1C3IQM4</accession>
<dbReference type="Gene3D" id="1.10.443.10">
    <property type="entry name" value="Intergrase catalytic core"/>
    <property type="match status" value="1"/>
</dbReference>
<evidence type="ECO:0000259" key="6">
    <source>
        <dbReference type="PROSITE" id="PS51898"/>
    </source>
</evidence>
<dbReference type="GO" id="GO:0003677">
    <property type="term" value="F:DNA binding"/>
    <property type="evidence" value="ECO:0007669"/>
    <property type="project" value="UniProtKB-UniRule"/>
</dbReference>